<evidence type="ECO:0000313" key="4">
    <source>
        <dbReference type="Proteomes" id="UP001174934"/>
    </source>
</evidence>
<feature type="compositionally biased region" description="Basic and acidic residues" evidence="2">
    <location>
        <begin position="311"/>
        <end position="327"/>
    </location>
</feature>
<sequence>MPREVIGAHGGGGSVWSAASPTPQGISQLPMPQTMQNTELLRIYVKLISQFKASLDGNPDASNPYIKYYVPYSVQSPLLVHVAIYTGAGFLSQMGHIDTTVAMSHKGHAIALLNEHLQSNSSTSDEGIAGVVQLIVNEWYWGDPNDLRAHLRGLREMIRIRGGFRTLGLHGLLSKLAITSDVAIALSFEISPFLRGGKEFEFHENTQTAPLRLALNTPLVSSLASFASCDEALHIHSATASILDDMRFLIAAALALPKNASTKELQKVHSTSAWIYERISMLPRLAPATRRPSSVTSPIPSSTASLIIESSSRDTPEVGEEQREPRGSHKRPRRGKSQGSPPQQHRGLLTPTQALAENKDHRYGLEQSPPPPGEETPDFVYQAVLLGALMYSRAIMTRQPFSQVVGTDSFVQLWTTMWRVPLATWRSLLGVFNWLVLPLVPSGKSTHHDLYVRSMMNASLLQMSMDNWEIACGAMDAALRLQHWLGAEGHGSDSASSPSDSGAGNGRRESSSEGEGDVKES</sequence>
<dbReference type="InterPro" id="IPR021858">
    <property type="entry name" value="Fun_TF"/>
</dbReference>
<feature type="region of interest" description="Disordered" evidence="2">
    <location>
        <begin position="288"/>
        <end position="348"/>
    </location>
</feature>
<dbReference type="Pfam" id="PF11951">
    <property type="entry name" value="Fungal_trans_2"/>
    <property type="match status" value="1"/>
</dbReference>
<evidence type="ECO:0000313" key="3">
    <source>
        <dbReference type="EMBL" id="KAK0616045.1"/>
    </source>
</evidence>
<dbReference type="AlphaFoldDB" id="A0AA39WIJ3"/>
<feature type="compositionally biased region" description="Basic and acidic residues" evidence="2">
    <location>
        <begin position="506"/>
        <end position="521"/>
    </location>
</feature>
<name>A0AA39WIJ3_9PEZI</name>
<dbReference type="PANTHER" id="PTHR37540">
    <property type="entry name" value="TRANSCRIPTION FACTOR (ACR-2), PUTATIVE-RELATED-RELATED"/>
    <property type="match status" value="1"/>
</dbReference>
<reference evidence="3" key="1">
    <citation type="submission" date="2023-06" db="EMBL/GenBank/DDBJ databases">
        <title>Genome-scale phylogeny and comparative genomics of the fungal order Sordariales.</title>
        <authorList>
            <consortium name="Lawrence Berkeley National Laboratory"/>
            <person name="Hensen N."/>
            <person name="Bonometti L."/>
            <person name="Westerberg I."/>
            <person name="Brannstrom I.O."/>
            <person name="Guillou S."/>
            <person name="Cros-Aarteil S."/>
            <person name="Calhoun S."/>
            <person name="Haridas S."/>
            <person name="Kuo A."/>
            <person name="Mondo S."/>
            <person name="Pangilinan J."/>
            <person name="Riley R."/>
            <person name="LaButti K."/>
            <person name="Andreopoulos B."/>
            <person name="Lipzen A."/>
            <person name="Chen C."/>
            <person name="Yanf M."/>
            <person name="Daum C."/>
            <person name="Ng V."/>
            <person name="Clum A."/>
            <person name="Steindorff A."/>
            <person name="Ohm R."/>
            <person name="Martin F."/>
            <person name="Silar P."/>
            <person name="Natvig D."/>
            <person name="Lalanne C."/>
            <person name="Gautier V."/>
            <person name="Ament-velasquez S.L."/>
            <person name="Kruys A."/>
            <person name="Hutchinson M.I."/>
            <person name="Powell A.J."/>
            <person name="Barry K."/>
            <person name="Miller A.N."/>
            <person name="Grigoriev I.V."/>
            <person name="Debuchy R."/>
            <person name="Gladieux P."/>
            <person name="Thoren M.H."/>
            <person name="Johannesson H."/>
        </authorList>
    </citation>
    <scope>NUCLEOTIDE SEQUENCE</scope>
    <source>
        <strain evidence="3">SMH3391-2</strain>
    </source>
</reference>
<gene>
    <name evidence="3" type="ORF">B0T17DRAFT_497422</name>
</gene>
<dbReference type="Proteomes" id="UP001174934">
    <property type="component" value="Unassembled WGS sequence"/>
</dbReference>
<organism evidence="3 4">
    <name type="scientific">Bombardia bombarda</name>
    <dbReference type="NCBI Taxonomy" id="252184"/>
    <lineage>
        <taxon>Eukaryota</taxon>
        <taxon>Fungi</taxon>
        <taxon>Dikarya</taxon>
        <taxon>Ascomycota</taxon>
        <taxon>Pezizomycotina</taxon>
        <taxon>Sordariomycetes</taxon>
        <taxon>Sordariomycetidae</taxon>
        <taxon>Sordariales</taxon>
        <taxon>Lasiosphaeriaceae</taxon>
        <taxon>Bombardia</taxon>
    </lineage>
</organism>
<comment type="caution">
    <text evidence="3">The sequence shown here is derived from an EMBL/GenBank/DDBJ whole genome shotgun (WGS) entry which is preliminary data.</text>
</comment>
<evidence type="ECO:0000256" key="1">
    <source>
        <dbReference type="ARBA" id="ARBA00023242"/>
    </source>
</evidence>
<feature type="compositionally biased region" description="Low complexity" evidence="2">
    <location>
        <begin position="492"/>
        <end position="502"/>
    </location>
</feature>
<accession>A0AA39WIJ3</accession>
<protein>
    <submittedName>
        <fullName evidence="3">Uncharacterized protein</fullName>
    </submittedName>
</protein>
<dbReference type="PANTHER" id="PTHR37540:SF9">
    <property type="entry name" value="ZN(2)-C6 FUNGAL-TYPE DOMAIN-CONTAINING PROTEIN"/>
    <property type="match status" value="1"/>
</dbReference>
<proteinExistence type="predicted"/>
<feature type="region of interest" description="Disordered" evidence="2">
    <location>
        <begin position="488"/>
        <end position="521"/>
    </location>
</feature>
<keyword evidence="4" id="KW-1185">Reference proteome</keyword>
<evidence type="ECO:0000256" key="2">
    <source>
        <dbReference type="SAM" id="MobiDB-lite"/>
    </source>
</evidence>
<keyword evidence="1" id="KW-0539">Nucleus</keyword>
<feature type="compositionally biased region" description="Low complexity" evidence="2">
    <location>
        <begin position="289"/>
        <end position="310"/>
    </location>
</feature>
<dbReference type="EMBL" id="JAULSR010000006">
    <property type="protein sequence ID" value="KAK0616045.1"/>
    <property type="molecule type" value="Genomic_DNA"/>
</dbReference>